<dbReference type="Proteomes" id="UP000442990">
    <property type="component" value="Unassembled WGS sequence"/>
</dbReference>
<feature type="transmembrane region" description="Helical" evidence="5">
    <location>
        <begin position="334"/>
        <end position="358"/>
    </location>
</feature>
<evidence type="ECO:0000256" key="1">
    <source>
        <dbReference type="ARBA" id="ARBA00004651"/>
    </source>
</evidence>
<reference evidence="6 7" key="1">
    <citation type="submission" date="2019-09" db="EMBL/GenBank/DDBJ databases">
        <title>Isolation and identification of active actinomycetes.</title>
        <authorList>
            <person name="Yu Z."/>
            <person name="Han C."/>
            <person name="Yu B."/>
        </authorList>
    </citation>
    <scope>NUCLEOTIDE SEQUENCE [LARGE SCALE GENOMIC DNA]</scope>
    <source>
        <strain evidence="6 7">NEAU-H2</strain>
    </source>
</reference>
<accession>A0A7J5DPC2</accession>
<feature type="transmembrane region" description="Helical" evidence="5">
    <location>
        <begin position="299"/>
        <end position="322"/>
    </location>
</feature>
<keyword evidence="4" id="KW-0406">Ion transport</keyword>
<keyword evidence="3" id="KW-0050">Antiport</keyword>
<feature type="transmembrane region" description="Helical" evidence="5">
    <location>
        <begin position="370"/>
        <end position="390"/>
    </location>
</feature>
<keyword evidence="5" id="KW-1133">Transmembrane helix</keyword>
<dbReference type="Gene3D" id="1.20.1530.20">
    <property type="match status" value="1"/>
</dbReference>
<dbReference type="PANTHER" id="PTHR32507">
    <property type="entry name" value="NA(+)/H(+) ANTIPORTER 1"/>
    <property type="match status" value="1"/>
</dbReference>
<feature type="transmembrane region" description="Helical" evidence="5">
    <location>
        <begin position="6"/>
        <end position="24"/>
    </location>
</feature>
<feature type="transmembrane region" description="Helical" evidence="5">
    <location>
        <begin position="195"/>
        <end position="213"/>
    </location>
</feature>
<dbReference type="InterPro" id="IPR038770">
    <property type="entry name" value="Na+/solute_symporter_sf"/>
</dbReference>
<feature type="transmembrane region" description="Helical" evidence="5">
    <location>
        <begin position="247"/>
        <end position="266"/>
    </location>
</feature>
<evidence type="ECO:0000256" key="5">
    <source>
        <dbReference type="SAM" id="Phobius"/>
    </source>
</evidence>
<comment type="subcellular location">
    <subcellularLocation>
        <location evidence="1">Cell membrane</location>
        <topology evidence="1">Multi-pass membrane protein</topology>
    </subcellularLocation>
</comment>
<organism evidence="6 7">
    <name type="scientific">Streptomyces triticiradicis</name>
    <dbReference type="NCBI Taxonomy" id="2651189"/>
    <lineage>
        <taxon>Bacteria</taxon>
        <taxon>Bacillati</taxon>
        <taxon>Actinomycetota</taxon>
        <taxon>Actinomycetes</taxon>
        <taxon>Kitasatosporales</taxon>
        <taxon>Streptomycetaceae</taxon>
        <taxon>Streptomyces</taxon>
    </lineage>
</organism>
<feature type="transmembrane region" description="Helical" evidence="5">
    <location>
        <begin position="273"/>
        <end position="293"/>
    </location>
</feature>
<name>A0A7J5DPC2_9ACTN</name>
<comment type="caution">
    <text evidence="6">The sequence shown here is derived from an EMBL/GenBank/DDBJ whole genome shotgun (WGS) entry which is preliminary data.</text>
</comment>
<evidence type="ECO:0000256" key="3">
    <source>
        <dbReference type="ARBA" id="ARBA00022449"/>
    </source>
</evidence>
<dbReference type="AlphaFoldDB" id="A0A7J5DPC2"/>
<sequence length="592" mass="61037">MTENQILQGLGLIAVLAVGSQLVASRLRIPALIILLPVGFTAGALTDIVDPDELLGDAFSPMVSLAVAVILYEAGLGLDISRLHGHMHRVVVRLIWIGVLLTWGAAAVLAVPLLGMSKSSAVMLGVILVVSGPTVVGPLLHFVRPTDRLQRILIWEGSLIDPVGGILGALVFHAVVASGSSDLSGKIGQFAESSAVGLIGGAVGAAVLWLLLSRLHLGEVLGTTAQLAAAVGVAAACDAIRDDTGLIAAVVMGMALANLPGVSLPARRPFLETLVSLIIGLLFISISATVTPASLRHVVLPTLALVAALVLVVRPLVALLSTLGTDLLRGERAFIGWMAPRGIVAASTASTFSATLVADHVGGARKILPATFLVIVATVTLYGLSAHPVARRLGALRPARARPLLVGGDAWAIDLGRALRSAGLDVLMWAGREEQRDLIRAAGLSLAPGALLAAATGEGAELEGITGVLLLTEEDDFNALAAETLRGTVDGFVHRLGPPGLSHGVVAPYTKGDTLFGAELNRPGLARRYGDGARIVLRPVADGIPDGHALLFLVRPDGRLDPVTGTRTPLPEARDTAILLSPARTPGRVPAD</sequence>
<feature type="transmembrane region" description="Helical" evidence="5">
    <location>
        <begin position="58"/>
        <end position="78"/>
    </location>
</feature>
<evidence type="ECO:0000256" key="4">
    <source>
        <dbReference type="ARBA" id="ARBA00023065"/>
    </source>
</evidence>
<evidence type="ECO:0000313" key="6">
    <source>
        <dbReference type="EMBL" id="KAB1990581.1"/>
    </source>
</evidence>
<feature type="transmembrane region" description="Helical" evidence="5">
    <location>
        <begin position="121"/>
        <end position="140"/>
    </location>
</feature>
<dbReference type="GO" id="GO:0006811">
    <property type="term" value="P:monoatomic ion transport"/>
    <property type="evidence" value="ECO:0007669"/>
    <property type="project" value="UniProtKB-KW"/>
</dbReference>
<dbReference type="PANTHER" id="PTHR32507:SF0">
    <property type="entry name" value="NA(+)_H(+) ANTIPORTER 2-RELATED"/>
    <property type="match status" value="1"/>
</dbReference>
<keyword evidence="7" id="KW-1185">Reference proteome</keyword>
<proteinExistence type="predicted"/>
<dbReference type="GO" id="GO:0015297">
    <property type="term" value="F:antiporter activity"/>
    <property type="evidence" value="ECO:0007669"/>
    <property type="project" value="UniProtKB-KW"/>
</dbReference>
<keyword evidence="5" id="KW-0472">Membrane</keyword>
<dbReference type="RefSeq" id="WP_151467135.1">
    <property type="nucleotide sequence ID" value="NZ_WBKG01000001.1"/>
</dbReference>
<protein>
    <submittedName>
        <fullName evidence="6">Sodium:proton exchanger</fullName>
    </submittedName>
</protein>
<dbReference type="EMBL" id="WBKG01000001">
    <property type="protein sequence ID" value="KAB1990581.1"/>
    <property type="molecule type" value="Genomic_DNA"/>
</dbReference>
<feature type="transmembrane region" description="Helical" evidence="5">
    <location>
        <begin position="152"/>
        <end position="175"/>
    </location>
</feature>
<keyword evidence="2" id="KW-0813">Transport</keyword>
<keyword evidence="5" id="KW-0812">Transmembrane</keyword>
<feature type="transmembrane region" description="Helical" evidence="5">
    <location>
        <begin position="29"/>
        <end position="46"/>
    </location>
</feature>
<dbReference type="GO" id="GO:0005886">
    <property type="term" value="C:plasma membrane"/>
    <property type="evidence" value="ECO:0007669"/>
    <property type="project" value="UniProtKB-SubCell"/>
</dbReference>
<gene>
    <name evidence="6" type="ORF">F8144_01140</name>
</gene>
<evidence type="ECO:0000256" key="2">
    <source>
        <dbReference type="ARBA" id="ARBA00022448"/>
    </source>
</evidence>
<evidence type="ECO:0000313" key="7">
    <source>
        <dbReference type="Proteomes" id="UP000442990"/>
    </source>
</evidence>
<feature type="transmembrane region" description="Helical" evidence="5">
    <location>
        <begin position="90"/>
        <end position="115"/>
    </location>
</feature>
<feature type="transmembrane region" description="Helical" evidence="5">
    <location>
        <begin position="220"/>
        <end position="241"/>
    </location>
</feature>